<feature type="region of interest" description="Disordered" evidence="1">
    <location>
        <begin position="1"/>
        <end position="52"/>
    </location>
</feature>
<gene>
    <name evidence="2" type="ORF">AAFC00_000880</name>
</gene>
<evidence type="ECO:0000313" key="3">
    <source>
        <dbReference type="Proteomes" id="UP001562354"/>
    </source>
</evidence>
<feature type="region of interest" description="Disordered" evidence="1">
    <location>
        <begin position="103"/>
        <end position="122"/>
    </location>
</feature>
<feature type="compositionally biased region" description="Basic and acidic residues" evidence="1">
    <location>
        <begin position="10"/>
        <end position="28"/>
    </location>
</feature>
<feature type="compositionally biased region" description="Basic residues" evidence="1">
    <location>
        <begin position="387"/>
        <end position="401"/>
    </location>
</feature>
<accession>A0ABR3PM38</accession>
<dbReference type="EMBL" id="JBFMKM010000003">
    <property type="protein sequence ID" value="KAL1310605.1"/>
    <property type="molecule type" value="Genomic_DNA"/>
</dbReference>
<feature type="region of interest" description="Disordered" evidence="1">
    <location>
        <begin position="135"/>
        <end position="169"/>
    </location>
</feature>
<feature type="compositionally biased region" description="Low complexity" evidence="1">
    <location>
        <begin position="152"/>
        <end position="165"/>
    </location>
</feature>
<dbReference type="Proteomes" id="UP001562354">
    <property type="component" value="Unassembled WGS sequence"/>
</dbReference>
<evidence type="ECO:0000256" key="1">
    <source>
        <dbReference type="SAM" id="MobiDB-lite"/>
    </source>
</evidence>
<feature type="region of interest" description="Disordered" evidence="1">
    <location>
        <begin position="188"/>
        <end position="217"/>
    </location>
</feature>
<name>A0ABR3PM38_9PEZI</name>
<feature type="compositionally biased region" description="Polar residues" evidence="1">
    <location>
        <begin position="495"/>
        <end position="510"/>
    </location>
</feature>
<feature type="region of interest" description="Disordered" evidence="1">
    <location>
        <begin position="495"/>
        <end position="534"/>
    </location>
</feature>
<proteinExistence type="predicted"/>
<feature type="compositionally biased region" description="Polar residues" evidence="1">
    <location>
        <begin position="203"/>
        <end position="215"/>
    </location>
</feature>
<evidence type="ECO:0000313" key="2">
    <source>
        <dbReference type="EMBL" id="KAL1310605.1"/>
    </source>
</evidence>
<reference evidence="2 3" key="1">
    <citation type="submission" date="2024-07" db="EMBL/GenBank/DDBJ databases">
        <title>Draft sequence of the Neodothiora populina.</title>
        <authorList>
            <person name="Drown D.D."/>
            <person name="Schuette U.S."/>
            <person name="Buechlein A.B."/>
            <person name="Rusch D.R."/>
            <person name="Winton L.W."/>
            <person name="Adams G.A."/>
        </authorList>
    </citation>
    <scope>NUCLEOTIDE SEQUENCE [LARGE SCALE GENOMIC DNA]</scope>
    <source>
        <strain evidence="2 3">CPC 39397</strain>
    </source>
</reference>
<feature type="region of interest" description="Disordered" evidence="1">
    <location>
        <begin position="363"/>
        <end position="425"/>
    </location>
</feature>
<feature type="compositionally biased region" description="Polar residues" evidence="1">
    <location>
        <begin position="521"/>
        <end position="534"/>
    </location>
</feature>
<dbReference type="RefSeq" id="XP_069203454.1">
    <property type="nucleotide sequence ID" value="XM_069348530.1"/>
</dbReference>
<feature type="compositionally biased region" description="Low complexity" evidence="1">
    <location>
        <begin position="39"/>
        <end position="48"/>
    </location>
</feature>
<organism evidence="2 3">
    <name type="scientific">Neodothiora populina</name>
    <dbReference type="NCBI Taxonomy" id="2781224"/>
    <lineage>
        <taxon>Eukaryota</taxon>
        <taxon>Fungi</taxon>
        <taxon>Dikarya</taxon>
        <taxon>Ascomycota</taxon>
        <taxon>Pezizomycotina</taxon>
        <taxon>Dothideomycetes</taxon>
        <taxon>Dothideomycetidae</taxon>
        <taxon>Dothideales</taxon>
        <taxon>Dothioraceae</taxon>
        <taxon>Neodothiora</taxon>
    </lineage>
</organism>
<feature type="compositionally biased region" description="Polar residues" evidence="1">
    <location>
        <begin position="29"/>
        <end position="38"/>
    </location>
</feature>
<feature type="compositionally biased region" description="Polar residues" evidence="1">
    <location>
        <begin position="135"/>
        <end position="144"/>
    </location>
</feature>
<sequence length="584" mass="62831">MSSPTPHSVLARERRERRDQRREIRLQNEEVTSQNEEVTSPSTPSTTSFSNAASARELGLTNSLLAAASDVDAVRTRPDPGQYAIGPYGSQYRGSFNFLDVSRAQNEDRMPEGSVRTSRTGDDFDYVSDIADIQSASVYSQSEGTNRETRPSSRATQASARSSSQLDRARYDNIGRAVARGLVAGAGHARQAPIPEDEDGNLAGTQPTHASSHTSAWVRASVESPLRSIYGGAAPQKAFEKRMAAQVSAAEDLFHLPPSELSGPLTRRARTTAATTVCAEIVQKLNDIRASMLGGRDHGLTLLPVLGALTHALAKKLELSRLSGYRGGTPSICAKIIEMEDIAVLVVNKWLDEMRARFSVDEGDNIPLGESQRRPSSTMETPPQKQKFLHRILHSRSKKAAPSRSVQSSPEHSRGSPSHKAKGKASAFSQIVNQNLLPNVEYDITFDPLAAYFPTPSASVAHVKKSASIARVVITAERLFEPDTVIASIMSATSRNNSVDSTSGINSGTAFGSPVNPPSMPSLSSPTRQPYSGSTALDRHATALATLMKTHSGAAATAEVVHPTCKWVGMDINEDGRWILLLVG</sequence>
<comment type="caution">
    <text evidence="2">The sequence shown here is derived from an EMBL/GenBank/DDBJ whole genome shotgun (WGS) entry which is preliminary data.</text>
</comment>
<keyword evidence="3" id="KW-1185">Reference proteome</keyword>
<feature type="compositionally biased region" description="Polar residues" evidence="1">
    <location>
        <begin position="374"/>
        <end position="384"/>
    </location>
</feature>
<protein>
    <submittedName>
        <fullName evidence="2">Uncharacterized protein</fullName>
    </submittedName>
</protein>
<dbReference type="GeneID" id="95974583"/>